<protein>
    <submittedName>
        <fullName evidence="1">Uncharacterized protein</fullName>
    </submittedName>
</protein>
<reference evidence="1" key="1">
    <citation type="journal article" date="2020" name="Stud. Mycol.">
        <title>101 Dothideomycetes genomes: a test case for predicting lifestyles and emergence of pathogens.</title>
        <authorList>
            <person name="Haridas S."/>
            <person name="Albert R."/>
            <person name="Binder M."/>
            <person name="Bloem J."/>
            <person name="Labutti K."/>
            <person name="Salamov A."/>
            <person name="Andreopoulos B."/>
            <person name="Baker S."/>
            <person name="Barry K."/>
            <person name="Bills G."/>
            <person name="Bluhm B."/>
            <person name="Cannon C."/>
            <person name="Castanera R."/>
            <person name="Culley D."/>
            <person name="Daum C."/>
            <person name="Ezra D."/>
            <person name="Gonzalez J."/>
            <person name="Henrissat B."/>
            <person name="Kuo A."/>
            <person name="Liang C."/>
            <person name="Lipzen A."/>
            <person name="Lutzoni F."/>
            <person name="Magnuson J."/>
            <person name="Mondo S."/>
            <person name="Nolan M."/>
            <person name="Ohm R."/>
            <person name="Pangilinan J."/>
            <person name="Park H.-J."/>
            <person name="Ramirez L."/>
            <person name="Alfaro M."/>
            <person name="Sun H."/>
            <person name="Tritt A."/>
            <person name="Yoshinaga Y."/>
            <person name="Zwiers L.-H."/>
            <person name="Turgeon B."/>
            <person name="Goodwin S."/>
            <person name="Spatafora J."/>
            <person name="Crous P."/>
            <person name="Grigoriev I."/>
        </authorList>
    </citation>
    <scope>NUCLEOTIDE SEQUENCE</scope>
    <source>
        <strain evidence="1">CBS 525.71</strain>
    </source>
</reference>
<dbReference type="Proteomes" id="UP000799754">
    <property type="component" value="Unassembled WGS sequence"/>
</dbReference>
<dbReference type="EMBL" id="MU006728">
    <property type="protein sequence ID" value="KAF2624861.1"/>
    <property type="molecule type" value="Genomic_DNA"/>
</dbReference>
<evidence type="ECO:0000313" key="2">
    <source>
        <dbReference type="Proteomes" id="UP000799754"/>
    </source>
</evidence>
<proteinExistence type="predicted"/>
<name>A0ACB6RS36_9PLEO</name>
<organism evidence="1 2">
    <name type="scientific">Macroventuria anomochaeta</name>
    <dbReference type="NCBI Taxonomy" id="301207"/>
    <lineage>
        <taxon>Eukaryota</taxon>
        <taxon>Fungi</taxon>
        <taxon>Dikarya</taxon>
        <taxon>Ascomycota</taxon>
        <taxon>Pezizomycotina</taxon>
        <taxon>Dothideomycetes</taxon>
        <taxon>Pleosporomycetidae</taxon>
        <taxon>Pleosporales</taxon>
        <taxon>Pleosporineae</taxon>
        <taxon>Didymellaceae</taxon>
        <taxon>Macroventuria</taxon>
    </lineage>
</organism>
<keyword evidence="2" id="KW-1185">Reference proteome</keyword>
<accession>A0ACB6RS36</accession>
<sequence>MCKLMSLTGTGKMCACLARRMVPSAICVHSRLQQKTLRPLGENTGQARAGTMFVGQTSRFEEVFSPLSTSYHKPYIISSELAERTVEWVEPRKVGPLSRSRRASPYFSLGVRGNSRCVCNDYRGLQILWPILIFFNARPGQCWPSRVARRTYMPICLAAYIACLAQFRAHLSTPSWSDYMWT</sequence>
<evidence type="ECO:0000313" key="1">
    <source>
        <dbReference type="EMBL" id="KAF2624861.1"/>
    </source>
</evidence>
<comment type="caution">
    <text evidence="1">The sequence shown here is derived from an EMBL/GenBank/DDBJ whole genome shotgun (WGS) entry which is preliminary data.</text>
</comment>
<gene>
    <name evidence="1" type="ORF">BU25DRAFT_127755</name>
</gene>